<proteinExistence type="predicted"/>
<dbReference type="GeneTree" id="ENSGT00940000162186"/>
<protein>
    <submittedName>
        <fullName evidence="1">PRKACA isoform 3</fullName>
    </submittedName>
    <submittedName>
        <fullName evidence="2">Protein kinase cAMP-activated catalytic subunit alpha</fullName>
    </submittedName>
</protein>
<sequence>MGNAAAAKKGSEQESVKEFLAKAKEDFLKKWESPAQPTQPTSACFKRVSQLQSDQVLLVYPGTGYGKRGSHLTPAPTHTPIPPNHRPHLLRANERSANLPFEVILPGKERFLVTCSVGCLLEFFL</sequence>
<organism evidence="1">
    <name type="scientific">Pongo abelii</name>
    <name type="common">Sumatran orangutan</name>
    <name type="synonym">Pongo pygmaeus abelii</name>
    <dbReference type="NCBI Taxonomy" id="9601"/>
    <lineage>
        <taxon>Eukaryota</taxon>
        <taxon>Metazoa</taxon>
        <taxon>Chordata</taxon>
        <taxon>Craniata</taxon>
        <taxon>Vertebrata</taxon>
        <taxon>Euteleostomi</taxon>
        <taxon>Mammalia</taxon>
        <taxon>Eutheria</taxon>
        <taxon>Euarchontoglires</taxon>
        <taxon>Primates</taxon>
        <taxon>Haplorrhini</taxon>
        <taxon>Catarrhini</taxon>
        <taxon>Hominidae</taxon>
        <taxon>Pongo</taxon>
    </lineage>
</organism>
<evidence type="ECO:0000313" key="2">
    <source>
        <dbReference type="Ensembl" id="ENSPPYP00000037432.1"/>
    </source>
</evidence>
<evidence type="ECO:0000313" key="1">
    <source>
        <dbReference type="EMBL" id="PNJ13280.1"/>
    </source>
</evidence>
<accession>A0A2J8RXN1</accession>
<dbReference type="AlphaFoldDB" id="A0A2J8RXN1"/>
<feature type="non-terminal residue" evidence="1">
    <location>
        <position position="125"/>
    </location>
</feature>
<keyword evidence="3" id="KW-1185">Reference proteome</keyword>
<dbReference type="EMBL" id="NDHI03003638">
    <property type="protein sequence ID" value="PNJ13280.1"/>
    <property type="molecule type" value="Genomic_DNA"/>
</dbReference>
<dbReference type="Proteomes" id="UP000001595">
    <property type="component" value="Chromosome 19"/>
</dbReference>
<reference evidence="2 3" key="1">
    <citation type="submission" date="2008-02" db="EMBL/GenBank/DDBJ databases">
        <title>A 6x draft sequence assembly of the Pongo pygmaeus abelii genome.</title>
        <authorList>
            <person name="Wilson R.K."/>
            <person name="Mardis E."/>
        </authorList>
    </citation>
    <scope>NUCLEOTIDE SEQUENCE [LARGE SCALE GENOMIC DNA]</scope>
</reference>
<gene>
    <name evidence="2" type="primary">PRKACA</name>
    <name evidence="1" type="ORF">CR201_G0047796</name>
</gene>
<evidence type="ECO:0000313" key="3">
    <source>
        <dbReference type="Proteomes" id="UP000001595"/>
    </source>
</evidence>
<accession>A0A8I5U892</accession>
<name>A0A2J8RXN1_PONAB</name>
<dbReference type="Ensembl" id="ENSPPYT00000042754.1">
    <property type="protein sequence ID" value="ENSPPYP00000037432.1"/>
    <property type="gene ID" value="ENSPPYG00000009638.2"/>
</dbReference>
<reference evidence="1" key="2">
    <citation type="submission" date="2017-12" db="EMBL/GenBank/DDBJ databases">
        <title>High-resolution comparative analysis of great ape genomes.</title>
        <authorList>
            <person name="Pollen A."/>
            <person name="Hastie A."/>
            <person name="Hormozdiari F."/>
            <person name="Dougherty M."/>
            <person name="Liu R."/>
            <person name="Chaisson M."/>
            <person name="Hoppe E."/>
            <person name="Hill C."/>
            <person name="Pang A."/>
            <person name="Hillier L."/>
            <person name="Baker C."/>
            <person name="Armstrong J."/>
            <person name="Shendure J."/>
            <person name="Paten B."/>
            <person name="Wilson R."/>
            <person name="Chao H."/>
            <person name="Schneider V."/>
            <person name="Ventura M."/>
            <person name="Kronenberg Z."/>
            <person name="Murali S."/>
            <person name="Gordon D."/>
            <person name="Cantsilieris S."/>
            <person name="Munson K."/>
            <person name="Nelson B."/>
            <person name="Raja A."/>
            <person name="Underwood J."/>
            <person name="Diekhans M."/>
            <person name="Fiddes I."/>
            <person name="Haussler D."/>
            <person name="Eichler E."/>
        </authorList>
    </citation>
    <scope>NUCLEOTIDE SEQUENCE [LARGE SCALE GENOMIC DNA]</scope>
    <source>
        <strain evidence="1">Susie</strain>
    </source>
</reference>
<reference evidence="2" key="3">
    <citation type="submission" date="2025-05" db="UniProtKB">
        <authorList>
            <consortium name="Ensembl"/>
        </authorList>
    </citation>
    <scope>IDENTIFICATION</scope>
</reference>